<dbReference type="Pfam" id="PF00651">
    <property type="entry name" value="BTB"/>
    <property type="match status" value="1"/>
</dbReference>
<evidence type="ECO:0000259" key="8">
    <source>
        <dbReference type="PROSITE" id="PS50097"/>
    </source>
</evidence>
<reference evidence="10" key="1">
    <citation type="submission" date="2020-11" db="EMBL/GenBank/DDBJ databases">
        <authorList>
            <person name="Tran Van P."/>
        </authorList>
    </citation>
    <scope>NUCLEOTIDE SEQUENCE</scope>
</reference>
<evidence type="ECO:0000256" key="5">
    <source>
        <dbReference type="ARBA" id="ARBA00023242"/>
    </source>
</evidence>
<keyword evidence="3" id="KW-0479">Metal-binding</keyword>
<evidence type="ECO:0008006" key="11">
    <source>
        <dbReference type="Google" id="ProtNLM"/>
    </source>
</evidence>
<keyword evidence="4" id="KW-0677">Repeat</keyword>
<dbReference type="EMBL" id="OA564644">
    <property type="protein sequence ID" value="CAD7195072.1"/>
    <property type="molecule type" value="Genomic_DNA"/>
</dbReference>
<protein>
    <recommendedName>
        <fullName evidence="11">Protein abrupt</fullName>
    </recommendedName>
</protein>
<proteinExistence type="predicted"/>
<feature type="compositionally biased region" description="Polar residues" evidence="7">
    <location>
        <begin position="132"/>
        <end position="143"/>
    </location>
</feature>
<dbReference type="InterPro" id="IPR000210">
    <property type="entry name" value="BTB/POZ_dom"/>
</dbReference>
<dbReference type="SMART" id="SM00355">
    <property type="entry name" value="ZnF_C2H2"/>
    <property type="match status" value="2"/>
</dbReference>
<keyword evidence="6" id="KW-0862">Zinc</keyword>
<comment type="subcellular location">
    <subcellularLocation>
        <location evidence="1">Nucleus</location>
    </subcellularLocation>
</comment>
<dbReference type="PROSITE" id="PS50097">
    <property type="entry name" value="BTB"/>
    <property type="match status" value="1"/>
</dbReference>
<dbReference type="Gene3D" id="3.30.160.60">
    <property type="entry name" value="Classic Zinc Finger"/>
    <property type="match status" value="1"/>
</dbReference>
<evidence type="ECO:0000256" key="4">
    <source>
        <dbReference type="ARBA" id="ARBA00022737"/>
    </source>
</evidence>
<feature type="compositionally biased region" description="Low complexity" evidence="7">
    <location>
        <begin position="577"/>
        <end position="588"/>
    </location>
</feature>
<evidence type="ECO:0000256" key="7">
    <source>
        <dbReference type="SAM" id="MobiDB-lite"/>
    </source>
</evidence>
<sequence>MGEAADSEQQYSLRWNDFHASILSSFRHLRDEEDFVDVTLACDGCSFTAHKVVLSACSPYFRRLLKANPCQHPIVILRDVKEKDMESLLRFMYNGEVHIGQDQLTDFLKTAQMLQVRGLADVPTKDGHKLTPATNSHPWSQSNDLKESFTEDPMSPPPKRTRSNEHCFSPSPASSAIHNNNNNNGDQLMRDTLLGQALEGPSVHTPNAAHQLKGNSDSSLQAHSTGEDSNSSDTAMSDRGGTMSDLMPILPKTEPNDYGSIEDNHHHHHHPGNGNLGMDSPRTPSFPAALLSLQGIPGLLPGPSGLHNSSQDSNFVSRRGLDMMRVRATDPRPCPKCGKIYRSAHTLRTHLEDKHTVCPGYRCVLCGTVAKSRNSLHSHMSRQHRGISTKDLPVLPMPSPFDPDLASRLLAKAGVKVSPAELRARASPTGPRRPDMRLEAKNNHVDSIRYSGAPSEAGSSLYGGDDPEDLTVPNSRFGGMDFSNLSPPNNSTAVITKIGLAKPQPLTPAKSIDSIAHSLVVGGSGNRGPPPPIPPPNPVPPQSGAASTGSAILDTYLQFIAENSSMAASMGLSSEQMAAAAAAKMAAMKHQEREGRERVAAREDDLEDMESSDVEDDDYSEEEQEVIKAE</sequence>
<dbReference type="SUPFAM" id="SSF57667">
    <property type="entry name" value="beta-beta-alpha zinc fingers"/>
    <property type="match status" value="1"/>
</dbReference>
<feature type="compositionally biased region" description="Polar residues" evidence="7">
    <location>
        <begin position="213"/>
        <end position="235"/>
    </location>
</feature>
<name>A0A7R8Z3X9_TIMDO</name>
<gene>
    <name evidence="10" type="ORF">TDIB3V08_LOCUS1478</name>
</gene>
<feature type="compositionally biased region" description="Basic and acidic residues" evidence="7">
    <location>
        <begin position="589"/>
        <end position="603"/>
    </location>
</feature>
<feature type="domain" description="C2H2-type" evidence="9">
    <location>
        <begin position="361"/>
        <end position="389"/>
    </location>
</feature>
<dbReference type="GO" id="GO:0048813">
    <property type="term" value="P:dendrite morphogenesis"/>
    <property type="evidence" value="ECO:0007669"/>
    <property type="project" value="UniProtKB-ARBA"/>
</dbReference>
<dbReference type="SMART" id="SM00225">
    <property type="entry name" value="BTB"/>
    <property type="match status" value="1"/>
</dbReference>
<feature type="region of interest" description="Disordered" evidence="7">
    <location>
        <begin position="572"/>
        <end position="630"/>
    </location>
</feature>
<evidence type="ECO:0000256" key="3">
    <source>
        <dbReference type="ARBA" id="ARBA00022723"/>
    </source>
</evidence>
<dbReference type="GO" id="GO:0061061">
    <property type="term" value="P:muscle structure development"/>
    <property type="evidence" value="ECO:0007669"/>
    <property type="project" value="UniProtKB-ARBA"/>
</dbReference>
<feature type="region of interest" description="Disordered" evidence="7">
    <location>
        <begin position="123"/>
        <end position="284"/>
    </location>
</feature>
<dbReference type="PROSITE" id="PS00028">
    <property type="entry name" value="ZINC_FINGER_C2H2_1"/>
    <property type="match status" value="1"/>
</dbReference>
<dbReference type="InterPro" id="IPR051095">
    <property type="entry name" value="Dros_DevTransReg"/>
</dbReference>
<feature type="region of interest" description="Disordered" evidence="7">
    <location>
        <begin position="519"/>
        <end position="547"/>
    </location>
</feature>
<dbReference type="Gene3D" id="3.30.710.10">
    <property type="entry name" value="Potassium Channel Kv1.1, Chain A"/>
    <property type="match status" value="1"/>
</dbReference>
<keyword evidence="2" id="KW-0217">Developmental protein</keyword>
<dbReference type="CDD" id="cd18315">
    <property type="entry name" value="BTB_POZ_BAB-like"/>
    <property type="match status" value="1"/>
</dbReference>
<evidence type="ECO:0000256" key="2">
    <source>
        <dbReference type="ARBA" id="ARBA00022473"/>
    </source>
</evidence>
<dbReference type="GO" id="GO:0007423">
    <property type="term" value="P:sensory organ development"/>
    <property type="evidence" value="ECO:0007669"/>
    <property type="project" value="UniProtKB-ARBA"/>
</dbReference>
<dbReference type="GO" id="GO:0008270">
    <property type="term" value="F:zinc ion binding"/>
    <property type="evidence" value="ECO:0007669"/>
    <property type="project" value="UniProtKB-KW"/>
</dbReference>
<feature type="domain" description="BTB" evidence="8">
    <location>
        <begin position="36"/>
        <end position="101"/>
    </location>
</feature>
<dbReference type="InterPro" id="IPR011333">
    <property type="entry name" value="SKP1/BTB/POZ_sf"/>
</dbReference>
<feature type="region of interest" description="Disordered" evidence="7">
    <location>
        <begin position="447"/>
        <end position="466"/>
    </location>
</feature>
<dbReference type="FunFam" id="3.30.710.10:FF:000118">
    <property type="entry name" value="Abrupt, isoform B"/>
    <property type="match status" value="1"/>
</dbReference>
<dbReference type="AlphaFoldDB" id="A0A7R8Z3X9"/>
<evidence type="ECO:0000313" key="10">
    <source>
        <dbReference type="EMBL" id="CAD7195072.1"/>
    </source>
</evidence>
<evidence type="ECO:0000259" key="9">
    <source>
        <dbReference type="PROSITE" id="PS50157"/>
    </source>
</evidence>
<dbReference type="PROSITE" id="PS50157">
    <property type="entry name" value="ZINC_FINGER_C2H2_2"/>
    <property type="match status" value="2"/>
</dbReference>
<feature type="compositionally biased region" description="Pro residues" evidence="7">
    <location>
        <begin position="528"/>
        <end position="541"/>
    </location>
</feature>
<dbReference type="PANTHER" id="PTHR23110">
    <property type="entry name" value="BTB DOMAIN TRANSCRIPTION FACTOR"/>
    <property type="match status" value="1"/>
</dbReference>
<feature type="compositionally biased region" description="Acidic residues" evidence="7">
    <location>
        <begin position="604"/>
        <end position="624"/>
    </location>
</feature>
<organism evidence="10">
    <name type="scientific">Timema douglasi</name>
    <name type="common">Walking stick</name>
    <dbReference type="NCBI Taxonomy" id="61478"/>
    <lineage>
        <taxon>Eukaryota</taxon>
        <taxon>Metazoa</taxon>
        <taxon>Ecdysozoa</taxon>
        <taxon>Arthropoda</taxon>
        <taxon>Hexapoda</taxon>
        <taxon>Insecta</taxon>
        <taxon>Pterygota</taxon>
        <taxon>Neoptera</taxon>
        <taxon>Polyneoptera</taxon>
        <taxon>Phasmatodea</taxon>
        <taxon>Timematodea</taxon>
        <taxon>Timematoidea</taxon>
        <taxon>Timematidae</taxon>
        <taxon>Timema</taxon>
    </lineage>
</organism>
<keyword evidence="5" id="KW-0539">Nucleus</keyword>
<dbReference type="GO" id="GO:0005634">
    <property type="term" value="C:nucleus"/>
    <property type="evidence" value="ECO:0007669"/>
    <property type="project" value="UniProtKB-SubCell"/>
</dbReference>
<accession>A0A7R8Z3X9</accession>
<dbReference type="GO" id="GO:0006357">
    <property type="term" value="P:regulation of transcription by RNA polymerase II"/>
    <property type="evidence" value="ECO:0007669"/>
    <property type="project" value="TreeGrafter"/>
</dbReference>
<dbReference type="GO" id="GO:0030707">
    <property type="term" value="P:follicle cell of egg chamber development"/>
    <property type="evidence" value="ECO:0007669"/>
    <property type="project" value="UniProtKB-ARBA"/>
</dbReference>
<dbReference type="InterPro" id="IPR036236">
    <property type="entry name" value="Znf_C2H2_sf"/>
</dbReference>
<evidence type="ECO:0000256" key="1">
    <source>
        <dbReference type="ARBA" id="ARBA00004123"/>
    </source>
</evidence>
<evidence type="ECO:0000256" key="6">
    <source>
        <dbReference type="PROSITE-ProRule" id="PRU00042"/>
    </source>
</evidence>
<keyword evidence="6" id="KW-0863">Zinc-finger</keyword>
<feature type="domain" description="C2H2-type" evidence="9">
    <location>
        <begin position="332"/>
        <end position="356"/>
    </location>
</feature>
<dbReference type="SUPFAM" id="SSF54695">
    <property type="entry name" value="POZ domain"/>
    <property type="match status" value="1"/>
</dbReference>
<dbReference type="PANTHER" id="PTHR23110:SF98">
    <property type="entry name" value="PRE-LOLA-G, ISOFORM C-RELATED"/>
    <property type="match status" value="1"/>
</dbReference>
<dbReference type="InterPro" id="IPR013087">
    <property type="entry name" value="Znf_C2H2_type"/>
</dbReference>